<reference evidence="3" key="1">
    <citation type="submission" date="2017-09" db="EMBL/GenBank/DDBJ databases">
        <authorList>
            <person name="Varghese N."/>
            <person name="Submissions S."/>
        </authorList>
    </citation>
    <scope>NUCLEOTIDE SEQUENCE [LARGE SCALE GENOMIC DNA]</scope>
    <source>
        <strain evidence="3">CGMCC 1.12803</strain>
    </source>
</reference>
<keyword evidence="1" id="KW-1133">Transmembrane helix</keyword>
<feature type="transmembrane region" description="Helical" evidence="1">
    <location>
        <begin position="44"/>
        <end position="65"/>
    </location>
</feature>
<protein>
    <submittedName>
        <fullName evidence="2">Uncharacterized protein</fullName>
    </submittedName>
</protein>
<keyword evidence="1" id="KW-0472">Membrane</keyword>
<dbReference type="RefSeq" id="WP_138765817.1">
    <property type="nucleotide sequence ID" value="NZ_OCMT01000003.1"/>
</dbReference>
<organism evidence="2 3">
    <name type="scientific">Pedobacter xixiisoli</name>
    <dbReference type="NCBI Taxonomy" id="1476464"/>
    <lineage>
        <taxon>Bacteria</taxon>
        <taxon>Pseudomonadati</taxon>
        <taxon>Bacteroidota</taxon>
        <taxon>Sphingobacteriia</taxon>
        <taxon>Sphingobacteriales</taxon>
        <taxon>Sphingobacteriaceae</taxon>
        <taxon>Pedobacter</taxon>
    </lineage>
</organism>
<evidence type="ECO:0000256" key="1">
    <source>
        <dbReference type="SAM" id="Phobius"/>
    </source>
</evidence>
<name>A0A286A6F8_9SPHI</name>
<dbReference type="EMBL" id="OCMT01000003">
    <property type="protein sequence ID" value="SOD17467.1"/>
    <property type="molecule type" value="Genomic_DNA"/>
</dbReference>
<evidence type="ECO:0000313" key="2">
    <source>
        <dbReference type="EMBL" id="SOD17467.1"/>
    </source>
</evidence>
<keyword evidence="3" id="KW-1185">Reference proteome</keyword>
<dbReference type="AlphaFoldDB" id="A0A286A6F8"/>
<proteinExistence type="predicted"/>
<keyword evidence="1" id="KW-0812">Transmembrane</keyword>
<evidence type="ECO:0000313" key="3">
    <source>
        <dbReference type="Proteomes" id="UP000219281"/>
    </source>
</evidence>
<accession>A0A286A6F8</accession>
<sequence length="78" mass="8512">MKRALTSLCGILLIASLIYTTSNSGINPNEQSASTSGVETFFEGSILSLNVLFLVIFLVSILTMIKEEDKNEKDNTLL</sequence>
<gene>
    <name evidence="2" type="ORF">SAMN06297358_2545</name>
</gene>
<dbReference type="Proteomes" id="UP000219281">
    <property type="component" value="Unassembled WGS sequence"/>
</dbReference>